<dbReference type="EMBL" id="BGZK01000912">
    <property type="protein sequence ID" value="GBP64879.1"/>
    <property type="molecule type" value="Genomic_DNA"/>
</dbReference>
<dbReference type="Proteomes" id="UP000299102">
    <property type="component" value="Unassembled WGS sequence"/>
</dbReference>
<accession>A0A4C1XRS1</accession>
<name>A0A4C1XRS1_EUMVA</name>
<dbReference type="AlphaFoldDB" id="A0A4C1XRS1"/>
<sequence>MEHLVWPAFNSLKDDLLACSFHQLRALQSILSQPPYKLHTENTQEEGIGTLATGEATKTRSANAESKQSFLHTATPFDRTEKPEYIQTLPQLTQPWQVSNGLFLIETTVLVYGETQPDDLNDTSPATSGCARRERSSQSLSCLTLQLTMQIQMKQFVVASL</sequence>
<gene>
    <name evidence="1" type="ORF">EVAR_49811_1</name>
</gene>
<organism evidence="1 2">
    <name type="scientific">Eumeta variegata</name>
    <name type="common">Bagworm moth</name>
    <name type="synonym">Eumeta japonica</name>
    <dbReference type="NCBI Taxonomy" id="151549"/>
    <lineage>
        <taxon>Eukaryota</taxon>
        <taxon>Metazoa</taxon>
        <taxon>Ecdysozoa</taxon>
        <taxon>Arthropoda</taxon>
        <taxon>Hexapoda</taxon>
        <taxon>Insecta</taxon>
        <taxon>Pterygota</taxon>
        <taxon>Neoptera</taxon>
        <taxon>Endopterygota</taxon>
        <taxon>Lepidoptera</taxon>
        <taxon>Glossata</taxon>
        <taxon>Ditrysia</taxon>
        <taxon>Tineoidea</taxon>
        <taxon>Psychidae</taxon>
        <taxon>Oiketicinae</taxon>
        <taxon>Eumeta</taxon>
    </lineage>
</organism>
<comment type="caution">
    <text evidence="1">The sequence shown here is derived from an EMBL/GenBank/DDBJ whole genome shotgun (WGS) entry which is preliminary data.</text>
</comment>
<keyword evidence="2" id="KW-1185">Reference proteome</keyword>
<proteinExistence type="predicted"/>
<evidence type="ECO:0000313" key="1">
    <source>
        <dbReference type="EMBL" id="GBP64879.1"/>
    </source>
</evidence>
<evidence type="ECO:0000313" key="2">
    <source>
        <dbReference type="Proteomes" id="UP000299102"/>
    </source>
</evidence>
<reference evidence="1 2" key="1">
    <citation type="journal article" date="2019" name="Commun. Biol.">
        <title>The bagworm genome reveals a unique fibroin gene that provides high tensile strength.</title>
        <authorList>
            <person name="Kono N."/>
            <person name="Nakamura H."/>
            <person name="Ohtoshi R."/>
            <person name="Tomita M."/>
            <person name="Numata K."/>
            <person name="Arakawa K."/>
        </authorList>
    </citation>
    <scope>NUCLEOTIDE SEQUENCE [LARGE SCALE GENOMIC DNA]</scope>
</reference>
<protein>
    <submittedName>
        <fullName evidence="1">Uncharacterized protein</fullName>
    </submittedName>
</protein>